<keyword evidence="5 6" id="KW-0349">Heme</keyword>
<dbReference type="PRINTS" id="PR00463">
    <property type="entry name" value="EP450I"/>
</dbReference>
<dbReference type="EMBL" id="DS769273">
    <property type="protein sequence ID" value="EEC09042.1"/>
    <property type="molecule type" value="Genomic_DNA"/>
</dbReference>
<dbReference type="PANTHER" id="PTHR24300:SF375">
    <property type="entry name" value="CYTOCHROME P450 FAMILY"/>
    <property type="match status" value="1"/>
</dbReference>
<sequence length="241" mass="27429">QNTLNPDFNRDFIDGYIKKIKESDSESASHFNENNLLGSTAEFLLTGTGPPSSQIFWFLPICAQNPNSVQNKIQKEIDDIVGPHRQPTWKDRKSMPFTMASLKEGLRWKTIGIISGSRGILKDTFIGEYFIPKGTIVFLNLRAVHKNPAYWNNPDEFDPTRFMTSDGKLLEKNEDCFVPFGVGKRNCPGQVLGNAQLFLYTTTLLQKLNVFPEYQDQLDIIGSVDLAEIDPRVQRLRFVPR</sequence>
<dbReference type="EC" id="1.14.14.1" evidence="7"/>
<keyword evidence="2 5" id="KW-0479">Metal-binding</keyword>
<dbReference type="Proteomes" id="UP000001555">
    <property type="component" value="Unassembled WGS sequence"/>
</dbReference>
<dbReference type="AlphaFoldDB" id="B7PR20"/>
<dbReference type="PANTHER" id="PTHR24300">
    <property type="entry name" value="CYTOCHROME P450 508A4-RELATED"/>
    <property type="match status" value="1"/>
</dbReference>
<reference evidence="7 9" key="1">
    <citation type="submission" date="2008-03" db="EMBL/GenBank/DDBJ databases">
        <title>Annotation of Ixodes scapularis.</title>
        <authorList>
            <consortium name="Ixodes scapularis Genome Project Consortium"/>
            <person name="Caler E."/>
            <person name="Hannick L.I."/>
            <person name="Bidwell S."/>
            <person name="Joardar V."/>
            <person name="Thiagarajan M."/>
            <person name="Amedeo P."/>
            <person name="Galinsky K.J."/>
            <person name="Schobel S."/>
            <person name="Inman J."/>
            <person name="Hostetler J."/>
            <person name="Miller J."/>
            <person name="Hammond M."/>
            <person name="Megy K."/>
            <person name="Lawson D."/>
            <person name="Kodira C."/>
            <person name="Sutton G."/>
            <person name="Meyer J."/>
            <person name="Hill C.A."/>
            <person name="Birren B."/>
            <person name="Nene V."/>
            <person name="Collins F."/>
            <person name="Alarcon-Chaidez F."/>
            <person name="Wikel S."/>
            <person name="Strausberg R."/>
        </authorList>
    </citation>
    <scope>NUCLEOTIDE SEQUENCE [LARGE SCALE GENOMIC DNA]</scope>
    <source>
        <strain evidence="9">Wikel</strain>
        <strain evidence="7">Wikel colony</strain>
    </source>
</reference>
<dbReference type="InterPro" id="IPR002401">
    <property type="entry name" value="Cyt_P450_E_grp-I"/>
</dbReference>
<protein>
    <submittedName>
        <fullName evidence="7 8">Cytochrome P450, putative</fullName>
        <ecNumber evidence="7">1.14.14.1</ecNumber>
    </submittedName>
</protein>
<dbReference type="STRING" id="6945.B7PR20"/>
<dbReference type="GO" id="GO:0016712">
    <property type="term" value="F:oxidoreductase activity, acting on paired donors, with incorporation or reduction of molecular oxygen, reduced flavin or flavoprotein as one donor, and incorporation of one atom of oxygen"/>
    <property type="evidence" value="ECO:0000318"/>
    <property type="project" value="GO_Central"/>
</dbReference>
<feature type="non-terminal residue" evidence="7">
    <location>
        <position position="1"/>
    </location>
</feature>
<dbReference type="Gene3D" id="1.10.630.10">
    <property type="entry name" value="Cytochrome P450"/>
    <property type="match status" value="1"/>
</dbReference>
<dbReference type="Pfam" id="PF00067">
    <property type="entry name" value="p450"/>
    <property type="match status" value="1"/>
</dbReference>
<proteinExistence type="inferred from homology"/>
<evidence type="ECO:0000256" key="1">
    <source>
        <dbReference type="ARBA" id="ARBA00010617"/>
    </source>
</evidence>
<keyword evidence="3 5" id="KW-0408">Iron</keyword>
<evidence type="ECO:0000256" key="3">
    <source>
        <dbReference type="ARBA" id="ARBA00023004"/>
    </source>
</evidence>
<dbReference type="SUPFAM" id="SSF48264">
    <property type="entry name" value="Cytochrome P450"/>
    <property type="match status" value="1"/>
</dbReference>
<dbReference type="OrthoDB" id="1103324at2759"/>
<dbReference type="EMBL" id="ABJB010227492">
    <property type="status" value="NOT_ANNOTATED_CDS"/>
    <property type="molecule type" value="Genomic_DNA"/>
</dbReference>
<evidence type="ECO:0000313" key="7">
    <source>
        <dbReference type="EMBL" id="EEC09042.1"/>
    </source>
</evidence>
<dbReference type="VEuPathDB" id="VectorBase:ISCP_003208"/>
<evidence type="ECO:0000313" key="8">
    <source>
        <dbReference type="EnsemblMetazoa" id="ISCW006203-PA"/>
    </source>
</evidence>
<dbReference type="EMBL" id="ABJB010648839">
    <property type="status" value="NOT_ANNOTATED_CDS"/>
    <property type="molecule type" value="Genomic_DNA"/>
</dbReference>
<evidence type="ECO:0000313" key="9">
    <source>
        <dbReference type="Proteomes" id="UP000001555"/>
    </source>
</evidence>
<dbReference type="InterPro" id="IPR017972">
    <property type="entry name" value="Cyt_P450_CS"/>
</dbReference>
<dbReference type="GO" id="GO:0005737">
    <property type="term" value="C:cytoplasm"/>
    <property type="evidence" value="ECO:0000318"/>
    <property type="project" value="GO_Central"/>
</dbReference>
<evidence type="ECO:0000256" key="4">
    <source>
        <dbReference type="ARBA" id="ARBA00023033"/>
    </source>
</evidence>
<keyword evidence="9" id="KW-1185">Reference proteome</keyword>
<reference evidence="8" key="2">
    <citation type="submission" date="2020-05" db="UniProtKB">
        <authorList>
            <consortium name="EnsemblMetazoa"/>
        </authorList>
    </citation>
    <scope>IDENTIFICATION</scope>
    <source>
        <strain evidence="8">wikel</strain>
    </source>
</reference>
<gene>
    <name evidence="7" type="ORF">IscW_ISCW006203</name>
</gene>
<dbReference type="InterPro" id="IPR036396">
    <property type="entry name" value="Cyt_P450_sf"/>
</dbReference>
<dbReference type="InterPro" id="IPR050182">
    <property type="entry name" value="Cytochrome_P450_fam2"/>
</dbReference>
<evidence type="ECO:0000256" key="6">
    <source>
        <dbReference type="RuleBase" id="RU000461"/>
    </source>
</evidence>
<evidence type="ECO:0000256" key="5">
    <source>
        <dbReference type="PIRSR" id="PIRSR602401-1"/>
    </source>
</evidence>
<dbReference type="HOGENOM" id="CLU_001570_22_2_1"/>
<keyword evidence="6 7" id="KW-0560">Oxidoreductase</keyword>
<dbReference type="EnsemblMetazoa" id="ISCW006203-RA">
    <property type="protein sequence ID" value="ISCW006203-PA"/>
    <property type="gene ID" value="ISCW006203"/>
</dbReference>
<organism>
    <name type="scientific">Ixodes scapularis</name>
    <name type="common">Black-legged tick</name>
    <name type="synonym">Deer tick</name>
    <dbReference type="NCBI Taxonomy" id="6945"/>
    <lineage>
        <taxon>Eukaryota</taxon>
        <taxon>Metazoa</taxon>
        <taxon>Ecdysozoa</taxon>
        <taxon>Arthropoda</taxon>
        <taxon>Chelicerata</taxon>
        <taxon>Arachnida</taxon>
        <taxon>Acari</taxon>
        <taxon>Parasitiformes</taxon>
        <taxon>Ixodida</taxon>
        <taxon>Ixodoidea</taxon>
        <taxon>Ixodidae</taxon>
        <taxon>Ixodinae</taxon>
        <taxon>Ixodes</taxon>
    </lineage>
</organism>
<dbReference type="EMBL" id="ABJB011109944">
    <property type="status" value="NOT_ANNOTATED_CDS"/>
    <property type="molecule type" value="Genomic_DNA"/>
</dbReference>
<name>B7PR20_IXOSC</name>
<comment type="similarity">
    <text evidence="1 6">Belongs to the cytochrome P450 family.</text>
</comment>
<dbReference type="PaxDb" id="6945-B7PR20"/>
<dbReference type="PRINTS" id="PR00385">
    <property type="entry name" value="P450"/>
</dbReference>
<comment type="cofactor">
    <cofactor evidence="5">
        <name>heme</name>
        <dbReference type="ChEBI" id="CHEBI:30413"/>
    </cofactor>
</comment>
<dbReference type="GO" id="GO:0006805">
    <property type="term" value="P:xenobiotic metabolic process"/>
    <property type="evidence" value="ECO:0000318"/>
    <property type="project" value="GO_Central"/>
</dbReference>
<dbReference type="GO" id="GO:0006082">
    <property type="term" value="P:organic acid metabolic process"/>
    <property type="evidence" value="ECO:0000318"/>
    <property type="project" value="GO_Central"/>
</dbReference>
<dbReference type="VEuPathDB" id="VectorBase:ISCI006203"/>
<dbReference type="GO" id="GO:0005506">
    <property type="term" value="F:iron ion binding"/>
    <property type="evidence" value="ECO:0007669"/>
    <property type="project" value="InterPro"/>
</dbReference>
<dbReference type="VEuPathDB" id="VectorBase:ISCW006203"/>
<feature type="binding site" description="axial binding residue" evidence="5">
    <location>
        <position position="187"/>
    </location>
    <ligand>
        <name>heme</name>
        <dbReference type="ChEBI" id="CHEBI:30413"/>
    </ligand>
    <ligandPart>
        <name>Fe</name>
        <dbReference type="ChEBI" id="CHEBI:18248"/>
    </ligandPart>
</feature>
<dbReference type="InterPro" id="IPR001128">
    <property type="entry name" value="Cyt_P450"/>
</dbReference>
<keyword evidence="4 6" id="KW-0503">Monooxygenase</keyword>
<dbReference type="EMBL" id="ABJB010327711">
    <property type="status" value="NOT_ANNOTATED_CDS"/>
    <property type="molecule type" value="Genomic_DNA"/>
</dbReference>
<dbReference type="PROSITE" id="PS00086">
    <property type="entry name" value="CYTOCHROME_P450"/>
    <property type="match status" value="1"/>
</dbReference>
<accession>B7PR20</accession>
<dbReference type="GO" id="GO:0020037">
    <property type="term" value="F:heme binding"/>
    <property type="evidence" value="ECO:0000318"/>
    <property type="project" value="GO_Central"/>
</dbReference>
<evidence type="ECO:0000256" key="2">
    <source>
        <dbReference type="ARBA" id="ARBA00022723"/>
    </source>
</evidence>